<evidence type="ECO:0000313" key="1">
    <source>
        <dbReference type="EMBL" id="VAW82477.1"/>
    </source>
</evidence>
<accession>A0A3B0Z4N6</accession>
<proteinExistence type="predicted"/>
<sequence>MRMIITISVILSINFSTSMALAGNKNLVTKLMACKILIEEIDHMACANSVLKGGV</sequence>
<protein>
    <submittedName>
        <fullName evidence="1">Uncharacterized protein</fullName>
    </submittedName>
</protein>
<reference evidence="1" key="1">
    <citation type="submission" date="2018-06" db="EMBL/GenBank/DDBJ databases">
        <authorList>
            <person name="Zhirakovskaya E."/>
        </authorList>
    </citation>
    <scope>NUCLEOTIDE SEQUENCE</scope>
</reference>
<organism evidence="1">
    <name type="scientific">hydrothermal vent metagenome</name>
    <dbReference type="NCBI Taxonomy" id="652676"/>
    <lineage>
        <taxon>unclassified sequences</taxon>
        <taxon>metagenomes</taxon>
        <taxon>ecological metagenomes</taxon>
    </lineage>
</organism>
<dbReference type="AlphaFoldDB" id="A0A3B0Z4N6"/>
<name>A0A3B0Z4N6_9ZZZZ</name>
<dbReference type="EMBL" id="UOFL01000248">
    <property type="protein sequence ID" value="VAW82477.1"/>
    <property type="molecule type" value="Genomic_DNA"/>
</dbReference>
<gene>
    <name evidence="1" type="ORF">MNBD_GAMMA12-3693</name>
</gene>